<evidence type="ECO:0000313" key="2">
    <source>
        <dbReference type="EMBL" id="KAG2211401.1"/>
    </source>
</evidence>
<keyword evidence="3" id="KW-1185">Reference proteome</keyword>
<evidence type="ECO:0000256" key="1">
    <source>
        <dbReference type="SAM" id="MobiDB-lite"/>
    </source>
</evidence>
<feature type="region of interest" description="Disordered" evidence="1">
    <location>
        <begin position="154"/>
        <end position="181"/>
    </location>
</feature>
<evidence type="ECO:0000313" key="3">
    <source>
        <dbReference type="Proteomes" id="UP000650833"/>
    </source>
</evidence>
<sequence length="468" mass="52499">MSNSNCKKSSSLNKKVCHRKKPKGSFNHTWSASTYKNQIQHECSTFNLTSASSYIVSTLPIETRIDFYEKKYQAVMEAETKLSSWIKSSRDKDPPPSTPILSKPISTATKSRLPDFIFSSLSTRSKRKNQLHFDLQPTAKSSISTFLKKASGTLTTSYNKQPSKRPQKSLFDNPKTPSTLQYQNNHRFSLTSSINRLSLSKNNYSNNMILSEDPSCSINNENKPVITTTTKSKYKRFSTTFSPHQENSPPPVQQKKTLKSSTDSTVIKKRPQSSLLPQSSSSIFLERLRSRSPISDNTPKSSAQTIQPNVLCQSNIYYNSNSSIGTMDDDTPPSSPSSIDSVLTPPLSHNKNSHNLYYQQRNKRRSQELFFNHAKPKTSISMMANITENKLLEQQEEKITLSQTNNNNCIPAATAPSDGGNYFVTNTTTATNHQAKKKRASLLITPSLSTIRLLSQKSQLLKRQSMLA</sequence>
<organism evidence="2 3">
    <name type="scientific">Mucor plumbeus</name>
    <dbReference type="NCBI Taxonomy" id="97098"/>
    <lineage>
        <taxon>Eukaryota</taxon>
        <taxon>Fungi</taxon>
        <taxon>Fungi incertae sedis</taxon>
        <taxon>Mucoromycota</taxon>
        <taxon>Mucoromycotina</taxon>
        <taxon>Mucoromycetes</taxon>
        <taxon>Mucorales</taxon>
        <taxon>Mucorineae</taxon>
        <taxon>Mucoraceae</taxon>
        <taxon>Mucor</taxon>
    </lineage>
</organism>
<comment type="caution">
    <text evidence="2">The sequence shown here is derived from an EMBL/GenBank/DDBJ whole genome shotgun (WGS) entry which is preliminary data.</text>
</comment>
<feature type="compositionally biased region" description="Low complexity" evidence="1">
    <location>
        <begin position="272"/>
        <end position="282"/>
    </location>
</feature>
<feature type="compositionally biased region" description="Polar residues" evidence="1">
    <location>
        <begin position="211"/>
        <end position="247"/>
    </location>
</feature>
<feature type="compositionally biased region" description="Low complexity" evidence="1">
    <location>
        <begin position="1"/>
        <end position="14"/>
    </location>
</feature>
<dbReference type="Proteomes" id="UP000650833">
    <property type="component" value="Unassembled WGS sequence"/>
</dbReference>
<protein>
    <submittedName>
        <fullName evidence="2">Uncharacterized protein</fullName>
    </submittedName>
</protein>
<feature type="region of interest" description="Disordered" evidence="1">
    <location>
        <begin position="322"/>
        <end position="353"/>
    </location>
</feature>
<dbReference type="OrthoDB" id="2286688at2759"/>
<gene>
    <name evidence="2" type="ORF">INT46_001632</name>
</gene>
<proteinExistence type="predicted"/>
<feature type="region of interest" description="Disordered" evidence="1">
    <location>
        <begin position="211"/>
        <end position="282"/>
    </location>
</feature>
<feature type="region of interest" description="Disordered" evidence="1">
    <location>
        <begin position="1"/>
        <end position="23"/>
    </location>
</feature>
<dbReference type="AlphaFoldDB" id="A0A8H7V5Z7"/>
<name>A0A8H7V5Z7_9FUNG</name>
<accession>A0A8H7V5Z7</accession>
<reference evidence="2" key="1">
    <citation type="submission" date="2020-12" db="EMBL/GenBank/DDBJ databases">
        <title>Metabolic potential, ecology and presence of endohyphal bacteria is reflected in genomic diversity of Mucoromycotina.</title>
        <authorList>
            <person name="Muszewska A."/>
            <person name="Okrasinska A."/>
            <person name="Steczkiewicz K."/>
            <person name="Drgas O."/>
            <person name="Orlowska M."/>
            <person name="Perlinska-Lenart U."/>
            <person name="Aleksandrzak-Piekarczyk T."/>
            <person name="Szatraj K."/>
            <person name="Zielenkiewicz U."/>
            <person name="Pilsyk S."/>
            <person name="Malc E."/>
            <person name="Mieczkowski P."/>
            <person name="Kruszewska J.S."/>
            <person name="Biernat P."/>
            <person name="Pawlowska J."/>
        </authorList>
    </citation>
    <scope>NUCLEOTIDE SEQUENCE</scope>
    <source>
        <strain evidence="2">CBS 226.32</strain>
    </source>
</reference>
<dbReference type="EMBL" id="JAEPRC010000067">
    <property type="protein sequence ID" value="KAG2211401.1"/>
    <property type="molecule type" value="Genomic_DNA"/>
</dbReference>